<dbReference type="PANTHER" id="PTHR30386">
    <property type="entry name" value="MEMBRANE FUSION SUBUNIT OF EMRAB-TOLC MULTIDRUG EFFLUX PUMP"/>
    <property type="match status" value="1"/>
</dbReference>
<evidence type="ECO:0000259" key="3">
    <source>
        <dbReference type="Pfam" id="PF26002"/>
    </source>
</evidence>
<dbReference type="Proteomes" id="UP001172778">
    <property type="component" value="Unassembled WGS sequence"/>
</dbReference>
<keyword evidence="2" id="KW-1133">Transmembrane helix</keyword>
<dbReference type="RefSeq" id="WP_284098860.1">
    <property type="nucleotide sequence ID" value="NZ_JARRAF010000001.1"/>
</dbReference>
<feature type="domain" description="AprE-like beta-barrel" evidence="3">
    <location>
        <begin position="297"/>
        <end position="388"/>
    </location>
</feature>
<feature type="coiled-coil region" evidence="1">
    <location>
        <begin position="139"/>
        <end position="173"/>
    </location>
</feature>
<dbReference type="Gene3D" id="2.40.30.170">
    <property type="match status" value="1"/>
</dbReference>
<evidence type="ECO:0000313" key="5">
    <source>
        <dbReference type="Proteomes" id="UP001172778"/>
    </source>
</evidence>
<keyword evidence="2" id="KW-0472">Membrane</keyword>
<dbReference type="Pfam" id="PF26002">
    <property type="entry name" value="Beta-barrel_AprE"/>
    <property type="match status" value="1"/>
</dbReference>
<protein>
    <submittedName>
        <fullName evidence="4">HlyD family efflux transporter periplasmic adaptor subunit</fullName>
    </submittedName>
</protein>
<dbReference type="EMBL" id="JARRAF010000001">
    <property type="protein sequence ID" value="MDK2122577.1"/>
    <property type="molecule type" value="Genomic_DNA"/>
</dbReference>
<dbReference type="PRINTS" id="PR01490">
    <property type="entry name" value="RTXTOXIND"/>
</dbReference>
<name>A0ABT7DV99_9NEIS</name>
<dbReference type="PANTHER" id="PTHR30386:SF28">
    <property type="entry name" value="EXPORTED PROTEIN"/>
    <property type="match status" value="1"/>
</dbReference>
<evidence type="ECO:0000313" key="4">
    <source>
        <dbReference type="EMBL" id="MDK2122577.1"/>
    </source>
</evidence>
<reference evidence="4" key="1">
    <citation type="submission" date="2023-03" db="EMBL/GenBank/DDBJ databases">
        <title>Chitinimonas shenzhenensis gen. nov., sp. nov., a novel member of family Burkholderiaceae isolated from activated sludge collected in Shen Zhen, China.</title>
        <authorList>
            <person name="Wang X."/>
        </authorList>
    </citation>
    <scope>NUCLEOTIDE SEQUENCE</scope>
    <source>
        <strain evidence="4">DQS-5</strain>
    </source>
</reference>
<feature type="coiled-coil region" evidence="1">
    <location>
        <begin position="205"/>
        <end position="257"/>
    </location>
</feature>
<accession>A0ABT7DV99</accession>
<gene>
    <name evidence="4" type="ORF">PZA18_00775</name>
</gene>
<organism evidence="4 5">
    <name type="scientific">Parachitinimonas caeni</name>
    <dbReference type="NCBI Taxonomy" id="3031301"/>
    <lineage>
        <taxon>Bacteria</taxon>
        <taxon>Pseudomonadati</taxon>
        <taxon>Pseudomonadota</taxon>
        <taxon>Betaproteobacteria</taxon>
        <taxon>Neisseriales</taxon>
        <taxon>Chitinibacteraceae</taxon>
        <taxon>Parachitinimonas</taxon>
    </lineage>
</organism>
<keyword evidence="1" id="KW-0175">Coiled coil</keyword>
<proteinExistence type="predicted"/>
<dbReference type="InterPro" id="IPR058982">
    <property type="entry name" value="Beta-barrel_AprE"/>
</dbReference>
<keyword evidence="5" id="KW-1185">Reference proteome</keyword>
<keyword evidence="2" id="KW-0812">Transmembrane</keyword>
<feature type="transmembrane region" description="Helical" evidence="2">
    <location>
        <begin position="20"/>
        <end position="47"/>
    </location>
</feature>
<evidence type="ECO:0000256" key="1">
    <source>
        <dbReference type="SAM" id="Coils"/>
    </source>
</evidence>
<comment type="caution">
    <text evidence="4">The sequence shown here is derived from an EMBL/GenBank/DDBJ whole genome shotgun (WGS) entry which is preliminary data.</text>
</comment>
<dbReference type="InterPro" id="IPR050739">
    <property type="entry name" value="MFP"/>
</dbReference>
<sequence length="409" mass="44752">MSLFRQEVFEAKKRAHVGKVVLRSPAAFVWFSALAGCVAVALVAMLFTFNYTSRAHVVGKLEPDLGLVQVYPLQAGRVVSRKAREGDQIAAGSPLFLLSGERVGKLGETTAAAMRSLESRRQSLRQEIDNGALLISEQRAASQKRLIELRAQLAQLTQEADSQKRRIEISQATLARYTELAKANFVPTLQVQQRHEELLDQQSRLSALVRAAADLKSQISTTESELASLPLREKTQKAAAERSLSLLEQEAAETAARGELSVLAPVAGTVSTLQVEQGQTVTGDQALATIIPSGSSLVANFFVPSSAIAFVKPGQKVMMRYPAFPYQKFGQAEGIVSDISRSAVIRPGQPANSEPVFRITVKPALQQVMAYGRWMPLQPDMTVEADVMLDTRRLIEWIFEPLLSIKGKL</sequence>
<evidence type="ECO:0000256" key="2">
    <source>
        <dbReference type="SAM" id="Phobius"/>
    </source>
</evidence>